<dbReference type="PANTHER" id="PTHR34060:SF2">
    <property type="entry name" value="OS03G0837900 PROTEIN"/>
    <property type="match status" value="1"/>
</dbReference>
<dbReference type="PANTHER" id="PTHR34060">
    <property type="entry name" value="POLYKETIDE CYCLASE / DEHYDRASE AND LIPID TRANSPORT PROTEIN"/>
    <property type="match status" value="1"/>
</dbReference>
<evidence type="ECO:0000313" key="1">
    <source>
        <dbReference type="EMBL" id="GAA0162505.1"/>
    </source>
</evidence>
<evidence type="ECO:0000313" key="2">
    <source>
        <dbReference type="Proteomes" id="UP001454036"/>
    </source>
</evidence>
<proteinExistence type="predicted"/>
<name>A0AAV3QEI2_LITER</name>
<keyword evidence="2" id="KW-1185">Reference proteome</keyword>
<sequence>MVSFLLTTLQLQFCRKGWELSSFTDDSTLPWQFCTELRMEISTSRDKLSRRVQHHHFLPFLFPENDVLNKLHDFCDEETPFLVELNQVLSFDSKRVPCPHPGRIWLEQKGLQRALYWKIEALVLLDLQEFLNSVSTLDSSLS</sequence>
<dbReference type="EMBL" id="BAABME010004478">
    <property type="protein sequence ID" value="GAA0162505.1"/>
    <property type="molecule type" value="Genomic_DNA"/>
</dbReference>
<dbReference type="Proteomes" id="UP001454036">
    <property type="component" value="Unassembled WGS sequence"/>
</dbReference>
<reference evidence="1 2" key="1">
    <citation type="submission" date="2024-01" db="EMBL/GenBank/DDBJ databases">
        <title>The complete chloroplast genome sequence of Lithospermum erythrorhizon: insights into the phylogenetic relationship among Boraginaceae species and the maternal lineages of purple gromwells.</title>
        <authorList>
            <person name="Okada T."/>
            <person name="Watanabe K."/>
        </authorList>
    </citation>
    <scope>NUCLEOTIDE SEQUENCE [LARGE SCALE GENOMIC DNA]</scope>
</reference>
<accession>A0AAV3QEI2</accession>
<organism evidence="1 2">
    <name type="scientific">Lithospermum erythrorhizon</name>
    <name type="common">Purple gromwell</name>
    <name type="synonym">Lithospermum officinale var. erythrorhizon</name>
    <dbReference type="NCBI Taxonomy" id="34254"/>
    <lineage>
        <taxon>Eukaryota</taxon>
        <taxon>Viridiplantae</taxon>
        <taxon>Streptophyta</taxon>
        <taxon>Embryophyta</taxon>
        <taxon>Tracheophyta</taxon>
        <taxon>Spermatophyta</taxon>
        <taxon>Magnoliopsida</taxon>
        <taxon>eudicotyledons</taxon>
        <taxon>Gunneridae</taxon>
        <taxon>Pentapetalae</taxon>
        <taxon>asterids</taxon>
        <taxon>lamiids</taxon>
        <taxon>Boraginales</taxon>
        <taxon>Boraginaceae</taxon>
        <taxon>Boraginoideae</taxon>
        <taxon>Lithospermeae</taxon>
        <taxon>Lithospermum</taxon>
    </lineage>
</organism>
<comment type="caution">
    <text evidence="1">The sequence shown here is derived from an EMBL/GenBank/DDBJ whole genome shotgun (WGS) entry which is preliminary data.</text>
</comment>
<gene>
    <name evidence="1" type="ORF">LIER_18585</name>
</gene>
<dbReference type="AlphaFoldDB" id="A0AAV3QEI2"/>
<dbReference type="GO" id="GO:0042548">
    <property type="term" value="P:regulation of photosynthesis, light reaction"/>
    <property type="evidence" value="ECO:0007669"/>
    <property type="project" value="TreeGrafter"/>
</dbReference>
<protein>
    <submittedName>
        <fullName evidence="1">Uncharacterized protein</fullName>
    </submittedName>
</protein>